<keyword evidence="6" id="KW-1185">Reference proteome</keyword>
<dbReference type="Pfam" id="PF22422">
    <property type="entry name" value="MGH1-like_GH"/>
    <property type="match status" value="1"/>
</dbReference>
<dbReference type="eggNOG" id="COG1626">
    <property type="taxonomic scope" value="Bacteria"/>
</dbReference>
<dbReference type="InterPro" id="IPR004888">
    <property type="entry name" value="Glycoside_hydrolase_63"/>
</dbReference>
<evidence type="ECO:0000256" key="2">
    <source>
        <dbReference type="ARBA" id="ARBA00022801"/>
    </source>
</evidence>
<protein>
    <recommendedName>
        <fullName evidence="4">Mannosylglycerate hydrolase MGH1-like glycoside hydrolase domain-containing protein</fullName>
    </recommendedName>
</protein>
<feature type="domain" description="Mannosylglycerate hydrolase MGH1-like glycoside hydrolase" evidence="4">
    <location>
        <begin position="26"/>
        <end position="365"/>
    </location>
</feature>
<dbReference type="KEGG" id="fri:FraEuI1c_2662"/>
<gene>
    <name evidence="5" type="ordered locus">FraEuI1c_2662</name>
</gene>
<dbReference type="Proteomes" id="UP000002484">
    <property type="component" value="Chromosome"/>
</dbReference>
<comment type="similarity">
    <text evidence="1">Belongs to the glycosyl hydrolase 63 family.</text>
</comment>
<dbReference type="HOGENOM" id="CLU_015270_1_0_11"/>
<dbReference type="PANTHER" id="PTHR10412:SF11">
    <property type="entry name" value="MANNOSYL-OLIGOSACCHARIDE GLUCOSIDASE"/>
    <property type="match status" value="1"/>
</dbReference>
<dbReference type="GO" id="GO:0004573">
    <property type="term" value="F:Glc3Man9GlcNAc2 oligosaccharide glucosidase activity"/>
    <property type="evidence" value="ECO:0007669"/>
    <property type="project" value="InterPro"/>
</dbReference>
<accession>E3J597</accession>
<reference evidence="5 6" key="1">
    <citation type="submission" date="2010-10" db="EMBL/GenBank/DDBJ databases">
        <title>Complete sequence of Frankia sp. EuI1c.</title>
        <authorList>
            <consortium name="US DOE Joint Genome Institute"/>
            <person name="Lucas S."/>
            <person name="Copeland A."/>
            <person name="Lapidus A."/>
            <person name="Cheng J.-F."/>
            <person name="Bruce D."/>
            <person name="Goodwin L."/>
            <person name="Pitluck S."/>
            <person name="Chertkov O."/>
            <person name="Detter J.C."/>
            <person name="Han C."/>
            <person name="Tapia R."/>
            <person name="Land M."/>
            <person name="Hauser L."/>
            <person name="Jeffries C."/>
            <person name="Kyrpides N."/>
            <person name="Ivanova N."/>
            <person name="Mikhailova N."/>
            <person name="Beauchemin N."/>
            <person name="Sen A."/>
            <person name="Sur S.A."/>
            <person name="Gtari M."/>
            <person name="Wall L."/>
            <person name="Tisa L."/>
            <person name="Woyke T."/>
        </authorList>
    </citation>
    <scope>NUCLEOTIDE SEQUENCE [LARGE SCALE GENOMIC DNA]</scope>
    <source>
        <strain evidence="6">DSM 45817 / CECT 9037 / EuI1c</strain>
    </source>
</reference>
<dbReference type="GO" id="GO:0006487">
    <property type="term" value="P:protein N-linked glycosylation"/>
    <property type="evidence" value="ECO:0007669"/>
    <property type="project" value="TreeGrafter"/>
</dbReference>
<proteinExistence type="inferred from homology"/>
<dbReference type="GO" id="GO:0009311">
    <property type="term" value="P:oligosaccharide metabolic process"/>
    <property type="evidence" value="ECO:0007669"/>
    <property type="project" value="InterPro"/>
</dbReference>
<evidence type="ECO:0000259" key="4">
    <source>
        <dbReference type="Pfam" id="PF22422"/>
    </source>
</evidence>
<dbReference type="STRING" id="298654.FraEuI1c_2662"/>
<dbReference type="EMBL" id="CP002299">
    <property type="protein sequence ID" value="ADP80695.1"/>
    <property type="molecule type" value="Genomic_DNA"/>
</dbReference>
<dbReference type="OrthoDB" id="9798687at2"/>
<dbReference type="AlphaFoldDB" id="E3J597"/>
<dbReference type="InParanoid" id="E3J597"/>
<name>E3J597_PSEI1</name>
<keyword evidence="2" id="KW-0378">Hydrolase</keyword>
<keyword evidence="3" id="KW-0326">Glycosidase</keyword>
<sequence>MITDGAAAVLAACWRDEYCVPNPEVYPHLWLWDSCFHAISWAALGDRRASVELASCLDAQLPNGFVPHMRYASPSEGRGPLPDRSSFTQPPIYAHAARVLADRGLPVAADTLARIERALDHLWTHRMGSDGLLYIVHPWESGSDDSPRFDDWVGRSTWSRLAFTIVDHQLVDSTEFDEQGAARWSRDFVVAPAAFNAFAAHAAAELAALTGDPAWRRRSGELAGAIDDVLWDADQNHWVDKPIVGGGPSALIPTLDGLTPLLVTADPAKARAALVLAADPAGYAAPFGLRFVPAGHPRYSPEQYWRGPAWPQLNYMLYQAARRWEAAPLAEAIADASRRAAVASGFAEYWNPETGAGLGARPQGWAALAATYPPVPTQAAPVAAS</sequence>
<dbReference type="RefSeq" id="WP_013423813.1">
    <property type="nucleotide sequence ID" value="NC_014666.1"/>
</dbReference>
<dbReference type="CAZy" id="GH63">
    <property type="family name" value="Glycoside Hydrolase Family 63"/>
</dbReference>
<evidence type="ECO:0000256" key="3">
    <source>
        <dbReference type="ARBA" id="ARBA00023295"/>
    </source>
</evidence>
<dbReference type="InterPro" id="IPR008928">
    <property type="entry name" value="6-hairpin_glycosidase_sf"/>
</dbReference>
<dbReference type="InterPro" id="IPR054491">
    <property type="entry name" value="MGH1-like_GH"/>
</dbReference>
<dbReference type="InterPro" id="IPR012341">
    <property type="entry name" value="6hp_glycosidase-like_sf"/>
</dbReference>
<dbReference type="Gene3D" id="1.50.10.10">
    <property type="match status" value="1"/>
</dbReference>
<evidence type="ECO:0000256" key="1">
    <source>
        <dbReference type="ARBA" id="ARBA00010833"/>
    </source>
</evidence>
<dbReference type="PANTHER" id="PTHR10412">
    <property type="entry name" value="MANNOSYL-OLIGOSACCHARIDE GLUCOSIDASE"/>
    <property type="match status" value="1"/>
</dbReference>
<evidence type="ECO:0000313" key="6">
    <source>
        <dbReference type="Proteomes" id="UP000002484"/>
    </source>
</evidence>
<dbReference type="SUPFAM" id="SSF48208">
    <property type="entry name" value="Six-hairpin glycosidases"/>
    <property type="match status" value="1"/>
</dbReference>
<evidence type="ECO:0000313" key="5">
    <source>
        <dbReference type="EMBL" id="ADP80695.1"/>
    </source>
</evidence>
<organism evidence="5 6">
    <name type="scientific">Pseudofrankia inefficax (strain DSM 45817 / CECT 9037 / DDB 130130 / EuI1c)</name>
    <name type="common">Frankia inefficax</name>
    <dbReference type="NCBI Taxonomy" id="298654"/>
    <lineage>
        <taxon>Bacteria</taxon>
        <taxon>Bacillati</taxon>
        <taxon>Actinomycetota</taxon>
        <taxon>Actinomycetes</taxon>
        <taxon>Frankiales</taxon>
        <taxon>Frankiaceae</taxon>
        <taxon>Pseudofrankia</taxon>
    </lineage>
</organism>